<dbReference type="EMBL" id="MPUH01000402">
    <property type="protein sequence ID" value="OMJ80923.1"/>
    <property type="molecule type" value="Genomic_DNA"/>
</dbReference>
<organism evidence="6 7">
    <name type="scientific">Stentor coeruleus</name>
    <dbReference type="NCBI Taxonomy" id="5963"/>
    <lineage>
        <taxon>Eukaryota</taxon>
        <taxon>Sar</taxon>
        <taxon>Alveolata</taxon>
        <taxon>Ciliophora</taxon>
        <taxon>Postciliodesmatophora</taxon>
        <taxon>Heterotrichea</taxon>
        <taxon>Heterotrichida</taxon>
        <taxon>Stentoridae</taxon>
        <taxon>Stentor</taxon>
    </lineage>
</organism>
<feature type="transmembrane region" description="Helical" evidence="5">
    <location>
        <begin position="44"/>
        <end position="63"/>
    </location>
</feature>
<dbReference type="Gene3D" id="1.20.1250.20">
    <property type="entry name" value="MFS general substrate transporter like domains"/>
    <property type="match status" value="2"/>
</dbReference>
<dbReference type="OrthoDB" id="312103at2759"/>
<feature type="transmembrane region" description="Helical" evidence="5">
    <location>
        <begin position="171"/>
        <end position="193"/>
    </location>
</feature>
<feature type="transmembrane region" description="Helical" evidence="5">
    <location>
        <begin position="378"/>
        <end position="399"/>
    </location>
</feature>
<feature type="transmembrane region" description="Helical" evidence="5">
    <location>
        <begin position="315"/>
        <end position="337"/>
    </location>
</feature>
<reference evidence="6 7" key="1">
    <citation type="submission" date="2016-11" db="EMBL/GenBank/DDBJ databases">
        <title>The macronuclear genome of Stentor coeruleus: a giant cell with tiny introns.</title>
        <authorList>
            <person name="Slabodnick M."/>
            <person name="Ruby J.G."/>
            <person name="Reiff S.B."/>
            <person name="Swart E.C."/>
            <person name="Gosai S."/>
            <person name="Prabakaran S."/>
            <person name="Witkowska E."/>
            <person name="Larue G.E."/>
            <person name="Fisher S."/>
            <person name="Freeman R.M."/>
            <person name="Gunawardena J."/>
            <person name="Chu W."/>
            <person name="Stover N.A."/>
            <person name="Gregory B.D."/>
            <person name="Nowacki M."/>
            <person name="Derisi J."/>
            <person name="Roy S.W."/>
            <person name="Marshall W.F."/>
            <person name="Sood P."/>
        </authorList>
    </citation>
    <scope>NUCLEOTIDE SEQUENCE [LARGE SCALE GENOMIC DNA]</scope>
    <source>
        <strain evidence="6">WM001</strain>
    </source>
</reference>
<evidence type="ECO:0000256" key="2">
    <source>
        <dbReference type="ARBA" id="ARBA00022692"/>
    </source>
</evidence>
<dbReference type="PANTHER" id="PTHR10924">
    <property type="entry name" value="MAJOR FACILITATOR SUPERFAMILY PROTEIN-RELATED"/>
    <property type="match status" value="1"/>
</dbReference>
<evidence type="ECO:0008006" key="8">
    <source>
        <dbReference type="Google" id="ProtNLM"/>
    </source>
</evidence>
<evidence type="ECO:0000256" key="4">
    <source>
        <dbReference type="ARBA" id="ARBA00023136"/>
    </source>
</evidence>
<dbReference type="InterPro" id="IPR011701">
    <property type="entry name" value="MFS"/>
</dbReference>
<evidence type="ECO:0000313" key="6">
    <source>
        <dbReference type="EMBL" id="OMJ80923.1"/>
    </source>
</evidence>
<dbReference type="Proteomes" id="UP000187209">
    <property type="component" value="Unassembled WGS sequence"/>
</dbReference>
<comment type="subcellular location">
    <subcellularLocation>
        <location evidence="1">Membrane</location>
        <topology evidence="1">Multi-pass membrane protein</topology>
    </subcellularLocation>
</comment>
<feature type="transmembrane region" description="Helical" evidence="5">
    <location>
        <begin position="288"/>
        <end position="308"/>
    </location>
</feature>
<proteinExistence type="predicted"/>
<feature type="transmembrane region" description="Helical" evidence="5">
    <location>
        <begin position="75"/>
        <end position="94"/>
    </location>
</feature>
<gene>
    <name evidence="6" type="ORF">SteCoe_18734</name>
</gene>
<feature type="transmembrane region" description="Helical" evidence="5">
    <location>
        <begin position="139"/>
        <end position="164"/>
    </location>
</feature>
<keyword evidence="2 5" id="KW-0812">Transmembrane</keyword>
<evidence type="ECO:0000313" key="7">
    <source>
        <dbReference type="Proteomes" id="UP000187209"/>
    </source>
</evidence>
<name>A0A1R2BVS8_9CILI</name>
<sequence>MQTEVRETSYRWIILLLYSLSLGSNAMMWITASPITSVIAKTYGVADIWVEMCSLVYMIFYIPVVFPSNYVLDKFGLRAGVIIGIGTTAIGSWIRLGAYFDFWFILAGSCLGAIGQPFLMNAPAKLAATWFRPEMRTMATTVGTMSNPLGVAIGFVLPAIIVTASKSKSQIILLMFVEAIICSIVFILVIIMFKNLPKYPPSLSASQTREEFMPALKAVFRNKSFLLLLLAFSMGQGALNALATLIDLISKPYGFSTFDNSIFGGLLIICGLVGAGIVGTIVTITHKYKITCIVMCLGTLVTFFGFIFTLEFKSLIISSVTVGLLGLLLTPILPISYEFGIELTYPVGEAMTGGILNSGGQIIGISEVGLAYLLANQPVIICIICAAGVGLGAFALIFVKEELQRAGVDNSASANFISLKEAD</sequence>
<evidence type="ECO:0000256" key="1">
    <source>
        <dbReference type="ARBA" id="ARBA00004141"/>
    </source>
</evidence>
<evidence type="ECO:0000256" key="5">
    <source>
        <dbReference type="SAM" id="Phobius"/>
    </source>
</evidence>
<feature type="transmembrane region" description="Helical" evidence="5">
    <location>
        <begin position="101"/>
        <end position="119"/>
    </location>
</feature>
<feature type="transmembrane region" description="Helical" evidence="5">
    <location>
        <begin position="225"/>
        <end position="249"/>
    </location>
</feature>
<feature type="transmembrane region" description="Helical" evidence="5">
    <location>
        <begin position="261"/>
        <end position="282"/>
    </location>
</feature>
<accession>A0A1R2BVS8</accession>
<keyword evidence="3 5" id="KW-1133">Transmembrane helix</keyword>
<feature type="transmembrane region" description="Helical" evidence="5">
    <location>
        <begin position="12"/>
        <end position="32"/>
    </location>
</feature>
<keyword evidence="4 5" id="KW-0472">Membrane</keyword>
<keyword evidence="7" id="KW-1185">Reference proteome</keyword>
<dbReference type="PANTHER" id="PTHR10924:SF6">
    <property type="entry name" value="SOLUTE CARRIER FAMILY 49 MEMBER A3"/>
    <property type="match status" value="1"/>
</dbReference>
<dbReference type="InterPro" id="IPR036259">
    <property type="entry name" value="MFS_trans_sf"/>
</dbReference>
<dbReference type="GO" id="GO:0016020">
    <property type="term" value="C:membrane"/>
    <property type="evidence" value="ECO:0007669"/>
    <property type="project" value="UniProtKB-SubCell"/>
</dbReference>
<evidence type="ECO:0000256" key="3">
    <source>
        <dbReference type="ARBA" id="ARBA00022989"/>
    </source>
</evidence>
<dbReference type="AlphaFoldDB" id="A0A1R2BVS8"/>
<dbReference type="InterPro" id="IPR049680">
    <property type="entry name" value="FLVCR1-2_SLC49-like"/>
</dbReference>
<dbReference type="Pfam" id="PF07690">
    <property type="entry name" value="MFS_1"/>
    <property type="match status" value="1"/>
</dbReference>
<dbReference type="SUPFAM" id="SSF103473">
    <property type="entry name" value="MFS general substrate transporter"/>
    <property type="match status" value="1"/>
</dbReference>
<comment type="caution">
    <text evidence="6">The sequence shown here is derived from an EMBL/GenBank/DDBJ whole genome shotgun (WGS) entry which is preliminary data.</text>
</comment>
<dbReference type="GO" id="GO:0022857">
    <property type="term" value="F:transmembrane transporter activity"/>
    <property type="evidence" value="ECO:0007669"/>
    <property type="project" value="InterPro"/>
</dbReference>
<protein>
    <recommendedName>
        <fullName evidence="8">Major facilitator superfamily (MFS) profile domain-containing protein</fullName>
    </recommendedName>
</protein>